<evidence type="ECO:0000313" key="1">
    <source>
        <dbReference type="EMBL" id="KAJ7760873.1"/>
    </source>
</evidence>
<name>A0AAD7JBB9_9AGAR</name>
<reference evidence="1" key="1">
    <citation type="submission" date="2023-03" db="EMBL/GenBank/DDBJ databases">
        <title>Massive genome expansion in bonnet fungi (Mycena s.s.) driven by repeated elements and novel gene families across ecological guilds.</title>
        <authorList>
            <consortium name="Lawrence Berkeley National Laboratory"/>
            <person name="Harder C.B."/>
            <person name="Miyauchi S."/>
            <person name="Viragh M."/>
            <person name="Kuo A."/>
            <person name="Thoen E."/>
            <person name="Andreopoulos B."/>
            <person name="Lu D."/>
            <person name="Skrede I."/>
            <person name="Drula E."/>
            <person name="Henrissat B."/>
            <person name="Morin E."/>
            <person name="Kohler A."/>
            <person name="Barry K."/>
            <person name="LaButti K."/>
            <person name="Morin E."/>
            <person name="Salamov A."/>
            <person name="Lipzen A."/>
            <person name="Mereny Z."/>
            <person name="Hegedus B."/>
            <person name="Baldrian P."/>
            <person name="Stursova M."/>
            <person name="Weitz H."/>
            <person name="Taylor A."/>
            <person name="Grigoriev I.V."/>
            <person name="Nagy L.G."/>
            <person name="Martin F."/>
            <person name="Kauserud H."/>
        </authorList>
    </citation>
    <scope>NUCLEOTIDE SEQUENCE</scope>
    <source>
        <strain evidence="1">CBHHK188m</strain>
    </source>
</reference>
<accession>A0AAD7JBB9</accession>
<sequence length="958" mass="107367">MYSAATGDVVAMPTRTIGSGRFRTWIPSSQSQSDWLATSITLAKAVSAGAQCLPFPYVQAVFVTVVDILQTVEKVKKNRADVKELCGNILDILNCIQDQLGSRGAAVKFEILCEEFASALEGVLESVKELQARPRGLSGRFKEVIKLSSAADKISGHRTRIQELRLNFLLMAAIDTNLQVHLLASNLGPAHCSQTTNNCPSPSRIFHGRQDILHKMHHYFTKNIQKQHIFLLHGLGGSGKTQIALKFIQQSAYRFTDIFLIDTSTVQTIETSLTNIATAKRVGDCANDALQWLKSKPAEWFLFFDNSDDPKLNLNKYFPQCSHGNILITSRNPGLAVYAGSQCKVSEMDETDAMHLLLRSASQENTDHNRETATQIVKVLHYLPLAIVQAGGFISKSGNMYSYLHLYAHNRARLLKEHPTQLHDNYAWPVYTTWQISFDRLTEKAKTFLKLCSFFHHQGISEDIFRNATNYRLGPCSPSKEELEKTLDILSHFLGSCGSWDPLCLVDITNELRAYSLINLDAGKIVFSIHPLVHDWARTLADEAYHQSAISIAGMSLTGLSDNDVELIGRWMLPHIEFVMGDNSSVVPDFRQEYAAVYLGAGKPKIAEDLQLLVLHDRKSLLGDKHPETLQIMHWLARTYIELGKFKAAEELWVMVLTEREQALGSDHLDTLQAMVDLGMVYIKLGKLKQAEPLLSISLEKRRNILGSDHLNDPYTLRAMTGLAGVYFTLGQLERAEELETVVFHRHVETLGDDHPTTLAAMGALACTHNKLGRLQQAETLRLIVLEKSRIILGSEHPQTLTAMGNLAFTYNKLGKLQEAHELQRVVLKNRQNIQGATHPSTLRAMLNLASTLNSLTKYQEAEELVIVVLDQRRNILGNNHPATLQTMSTMGSTLNNLKRWQEAEELLVEAFNKQKDLYSSGKHPYFVETIQNLQVTYKNLGKLKEAEDLDIVLKSQA</sequence>
<dbReference type="SUPFAM" id="SSF48452">
    <property type="entry name" value="TPR-like"/>
    <property type="match status" value="2"/>
</dbReference>
<dbReference type="Gene3D" id="3.40.50.300">
    <property type="entry name" value="P-loop containing nucleotide triphosphate hydrolases"/>
    <property type="match status" value="1"/>
</dbReference>
<evidence type="ECO:0008006" key="3">
    <source>
        <dbReference type="Google" id="ProtNLM"/>
    </source>
</evidence>
<dbReference type="Gene3D" id="1.25.40.10">
    <property type="entry name" value="Tetratricopeptide repeat domain"/>
    <property type="match status" value="2"/>
</dbReference>
<evidence type="ECO:0000313" key="2">
    <source>
        <dbReference type="Proteomes" id="UP001215280"/>
    </source>
</evidence>
<protein>
    <recommendedName>
        <fullName evidence="3">TPR-like protein</fullName>
    </recommendedName>
</protein>
<dbReference type="GO" id="GO:0043531">
    <property type="term" value="F:ADP binding"/>
    <property type="evidence" value="ECO:0007669"/>
    <property type="project" value="InterPro"/>
</dbReference>
<dbReference type="EMBL" id="JARJLG010000047">
    <property type="protein sequence ID" value="KAJ7760873.1"/>
    <property type="molecule type" value="Genomic_DNA"/>
</dbReference>
<dbReference type="InterPro" id="IPR027417">
    <property type="entry name" value="P-loop_NTPase"/>
</dbReference>
<dbReference type="SUPFAM" id="SSF52540">
    <property type="entry name" value="P-loop containing nucleoside triphosphate hydrolases"/>
    <property type="match status" value="1"/>
</dbReference>
<proteinExistence type="predicted"/>
<dbReference type="Pfam" id="PF13424">
    <property type="entry name" value="TPR_12"/>
    <property type="match status" value="3"/>
</dbReference>
<organism evidence="1 2">
    <name type="scientific">Mycena maculata</name>
    <dbReference type="NCBI Taxonomy" id="230809"/>
    <lineage>
        <taxon>Eukaryota</taxon>
        <taxon>Fungi</taxon>
        <taxon>Dikarya</taxon>
        <taxon>Basidiomycota</taxon>
        <taxon>Agaricomycotina</taxon>
        <taxon>Agaricomycetes</taxon>
        <taxon>Agaricomycetidae</taxon>
        <taxon>Agaricales</taxon>
        <taxon>Marasmiineae</taxon>
        <taxon>Mycenaceae</taxon>
        <taxon>Mycena</taxon>
    </lineage>
</organism>
<dbReference type="CDD" id="cd21037">
    <property type="entry name" value="MLKL_NTD"/>
    <property type="match status" value="1"/>
</dbReference>
<dbReference type="AlphaFoldDB" id="A0AAD7JBB9"/>
<gene>
    <name evidence="1" type="ORF">DFH07DRAFT_918494</name>
</gene>
<dbReference type="PANTHER" id="PTHR46082:SF6">
    <property type="entry name" value="AAA+ ATPASE DOMAIN-CONTAINING PROTEIN-RELATED"/>
    <property type="match status" value="1"/>
</dbReference>
<dbReference type="Proteomes" id="UP001215280">
    <property type="component" value="Unassembled WGS sequence"/>
</dbReference>
<dbReference type="PANTHER" id="PTHR46082">
    <property type="entry name" value="ATP/GTP-BINDING PROTEIN-RELATED"/>
    <property type="match status" value="1"/>
</dbReference>
<dbReference type="Pfam" id="PF13374">
    <property type="entry name" value="TPR_10"/>
    <property type="match status" value="1"/>
</dbReference>
<dbReference type="InterPro" id="IPR053137">
    <property type="entry name" value="NLR-like"/>
</dbReference>
<dbReference type="InterPro" id="IPR011990">
    <property type="entry name" value="TPR-like_helical_dom_sf"/>
</dbReference>
<dbReference type="InterPro" id="IPR059179">
    <property type="entry name" value="MLKL-like_MCAfunc"/>
</dbReference>
<keyword evidence="2" id="KW-1185">Reference proteome</keyword>
<comment type="caution">
    <text evidence="1">The sequence shown here is derived from an EMBL/GenBank/DDBJ whole genome shotgun (WGS) entry which is preliminary data.</text>
</comment>